<gene>
    <name evidence="2" type="ORF">KFK09_022332</name>
</gene>
<sequence length="315" mass="35028">MSDASSLQISDDLHDHPASADPQIPANLKFVVSNIKNFVMTPLSADNFAIWRSQILKIIRANGFFCFLESDSPLPTSSVQNPDGSSSSNPRFANWHLTDQTLSAAICSTIFAAILPYVISLDSTSAIWKTLESRFQSSNRSKVIQLKNALHNVTLKSSTMTQYLSEIRSLVDQISAAGSTVDIEDIILYILNDLPHTYQSFKTSIRTMLMPISLDQLYPLLLSEEINLAADADRQTHGSDPTHALFNYRGRGKKSRGKPSSTMSGPPRPNPNSAVVCQICPNLLASHERPVYTCYKKRQQRTSCLFCFSRHQFVP</sequence>
<accession>A0A8T3API0</accession>
<evidence type="ECO:0000313" key="2">
    <source>
        <dbReference type="EMBL" id="KAI0496025.1"/>
    </source>
</evidence>
<comment type="caution">
    <text evidence="2">The sequence shown here is derived from an EMBL/GenBank/DDBJ whole genome shotgun (WGS) entry which is preliminary data.</text>
</comment>
<proteinExistence type="predicted"/>
<name>A0A8T3API0_DENNO</name>
<keyword evidence="3" id="KW-1185">Reference proteome</keyword>
<organism evidence="2 3">
    <name type="scientific">Dendrobium nobile</name>
    <name type="common">Orchid</name>
    <dbReference type="NCBI Taxonomy" id="94219"/>
    <lineage>
        <taxon>Eukaryota</taxon>
        <taxon>Viridiplantae</taxon>
        <taxon>Streptophyta</taxon>
        <taxon>Embryophyta</taxon>
        <taxon>Tracheophyta</taxon>
        <taxon>Spermatophyta</taxon>
        <taxon>Magnoliopsida</taxon>
        <taxon>Liliopsida</taxon>
        <taxon>Asparagales</taxon>
        <taxon>Orchidaceae</taxon>
        <taxon>Epidendroideae</taxon>
        <taxon>Malaxideae</taxon>
        <taxon>Dendrobiinae</taxon>
        <taxon>Dendrobium</taxon>
    </lineage>
</organism>
<evidence type="ECO:0008006" key="4">
    <source>
        <dbReference type="Google" id="ProtNLM"/>
    </source>
</evidence>
<evidence type="ECO:0000256" key="1">
    <source>
        <dbReference type="SAM" id="MobiDB-lite"/>
    </source>
</evidence>
<dbReference type="PANTHER" id="PTHR47481">
    <property type="match status" value="1"/>
</dbReference>
<evidence type="ECO:0000313" key="3">
    <source>
        <dbReference type="Proteomes" id="UP000829196"/>
    </source>
</evidence>
<dbReference type="Proteomes" id="UP000829196">
    <property type="component" value="Unassembled WGS sequence"/>
</dbReference>
<dbReference type="AlphaFoldDB" id="A0A8T3API0"/>
<protein>
    <recommendedName>
        <fullName evidence="4">Retrovirus-related Pol polyprotein from transposon TNT 1-94</fullName>
    </recommendedName>
</protein>
<feature type="region of interest" description="Disordered" evidence="1">
    <location>
        <begin position="233"/>
        <end position="270"/>
    </location>
</feature>
<dbReference type="OrthoDB" id="693186at2759"/>
<dbReference type="Pfam" id="PF14223">
    <property type="entry name" value="Retrotran_gag_2"/>
    <property type="match status" value="1"/>
</dbReference>
<reference evidence="2" key="1">
    <citation type="journal article" date="2022" name="Front. Genet.">
        <title>Chromosome-Scale Assembly of the Dendrobium nobile Genome Provides Insights Into the Molecular Mechanism of the Biosynthesis of the Medicinal Active Ingredient of Dendrobium.</title>
        <authorList>
            <person name="Xu Q."/>
            <person name="Niu S.-C."/>
            <person name="Li K.-L."/>
            <person name="Zheng P.-J."/>
            <person name="Zhang X.-J."/>
            <person name="Jia Y."/>
            <person name="Liu Y."/>
            <person name="Niu Y.-X."/>
            <person name="Yu L.-H."/>
            <person name="Chen D.-F."/>
            <person name="Zhang G.-Q."/>
        </authorList>
    </citation>
    <scope>NUCLEOTIDE SEQUENCE</scope>
    <source>
        <tissue evidence="2">Leaf</tissue>
    </source>
</reference>
<dbReference type="EMBL" id="JAGYWB010000016">
    <property type="protein sequence ID" value="KAI0496025.1"/>
    <property type="molecule type" value="Genomic_DNA"/>
</dbReference>
<feature type="region of interest" description="Disordered" evidence="1">
    <location>
        <begin position="1"/>
        <end position="20"/>
    </location>
</feature>
<dbReference type="PANTHER" id="PTHR47481:SF22">
    <property type="entry name" value="RETROTRANSPOSON GAG DOMAIN-CONTAINING PROTEIN"/>
    <property type="match status" value="1"/>
</dbReference>